<evidence type="ECO:0000313" key="11">
    <source>
        <dbReference type="EMBL" id="HJC35431.1"/>
    </source>
</evidence>
<feature type="transmembrane region" description="Helical" evidence="10">
    <location>
        <begin position="430"/>
        <end position="451"/>
    </location>
</feature>
<evidence type="ECO:0000256" key="4">
    <source>
        <dbReference type="ARBA" id="ARBA00022448"/>
    </source>
</evidence>
<keyword evidence="4" id="KW-0813">Transport</keyword>
<dbReference type="EMBL" id="DWWO01000150">
    <property type="protein sequence ID" value="HJC35431.1"/>
    <property type="molecule type" value="Genomic_DNA"/>
</dbReference>
<evidence type="ECO:0000256" key="7">
    <source>
        <dbReference type="ARBA" id="ARBA00022989"/>
    </source>
</evidence>
<name>A0A9D2SVA5_9FIRM</name>
<dbReference type="CDD" id="cd13143">
    <property type="entry name" value="MATE_MepA_like"/>
    <property type="match status" value="1"/>
</dbReference>
<dbReference type="Proteomes" id="UP000823890">
    <property type="component" value="Unassembled WGS sequence"/>
</dbReference>
<dbReference type="Pfam" id="PF01554">
    <property type="entry name" value="MatE"/>
    <property type="match status" value="2"/>
</dbReference>
<dbReference type="PANTHER" id="PTHR43823:SF3">
    <property type="entry name" value="MULTIDRUG EXPORT PROTEIN MEPA"/>
    <property type="match status" value="1"/>
</dbReference>
<feature type="transmembrane region" description="Helical" evidence="10">
    <location>
        <begin position="257"/>
        <end position="277"/>
    </location>
</feature>
<comment type="similarity">
    <text evidence="2">Belongs to the multi antimicrobial extrusion (MATE) (TC 2.A.66.1) family. MepA subfamily.</text>
</comment>
<comment type="caution">
    <text evidence="11">The sequence shown here is derived from an EMBL/GenBank/DDBJ whole genome shotgun (WGS) entry which is preliminary data.</text>
</comment>
<reference evidence="11" key="2">
    <citation type="submission" date="2021-04" db="EMBL/GenBank/DDBJ databases">
        <authorList>
            <person name="Gilroy R."/>
        </authorList>
    </citation>
    <scope>NUCLEOTIDE SEQUENCE</scope>
    <source>
        <strain evidence="11">ChiW19-954</strain>
    </source>
</reference>
<keyword evidence="7 10" id="KW-1133">Transmembrane helix</keyword>
<feature type="transmembrane region" description="Helical" evidence="10">
    <location>
        <begin position="458"/>
        <end position="479"/>
    </location>
</feature>
<organism evidence="11 12">
    <name type="scientific">Candidatus Mediterraneibacter faecipullorum</name>
    <dbReference type="NCBI Taxonomy" id="2838670"/>
    <lineage>
        <taxon>Bacteria</taxon>
        <taxon>Bacillati</taxon>
        <taxon>Bacillota</taxon>
        <taxon>Clostridia</taxon>
        <taxon>Lachnospirales</taxon>
        <taxon>Lachnospiraceae</taxon>
        <taxon>Mediterraneibacter</taxon>
    </lineage>
</organism>
<keyword evidence="5" id="KW-1003">Cell membrane</keyword>
<keyword evidence="6 10" id="KW-0812">Transmembrane</keyword>
<feature type="transmembrane region" description="Helical" evidence="10">
    <location>
        <begin position="228"/>
        <end position="251"/>
    </location>
</feature>
<dbReference type="GO" id="GO:0005886">
    <property type="term" value="C:plasma membrane"/>
    <property type="evidence" value="ECO:0007669"/>
    <property type="project" value="UniProtKB-SubCell"/>
</dbReference>
<feature type="transmembrane region" description="Helical" evidence="10">
    <location>
        <begin position="386"/>
        <end position="410"/>
    </location>
</feature>
<evidence type="ECO:0000256" key="3">
    <source>
        <dbReference type="ARBA" id="ARBA00022106"/>
    </source>
</evidence>
<evidence type="ECO:0000256" key="1">
    <source>
        <dbReference type="ARBA" id="ARBA00004651"/>
    </source>
</evidence>
<feature type="transmembrane region" description="Helical" evidence="10">
    <location>
        <begin position="312"/>
        <end position="331"/>
    </location>
</feature>
<comment type="subcellular location">
    <subcellularLocation>
        <location evidence="1">Cell membrane</location>
        <topology evidence="1">Multi-pass membrane protein</topology>
    </subcellularLocation>
</comment>
<accession>A0A9D2SVA5</accession>
<evidence type="ECO:0000256" key="5">
    <source>
        <dbReference type="ARBA" id="ARBA00022475"/>
    </source>
</evidence>
<dbReference type="PIRSF" id="PIRSF006603">
    <property type="entry name" value="DinF"/>
    <property type="match status" value="1"/>
</dbReference>
<dbReference type="GO" id="GO:0015297">
    <property type="term" value="F:antiporter activity"/>
    <property type="evidence" value="ECO:0007669"/>
    <property type="project" value="InterPro"/>
</dbReference>
<keyword evidence="9" id="KW-0046">Antibiotic resistance</keyword>
<dbReference type="PANTHER" id="PTHR43823">
    <property type="entry name" value="SPORULATION PROTEIN YKVU"/>
    <property type="match status" value="1"/>
</dbReference>
<dbReference type="InterPro" id="IPR048279">
    <property type="entry name" value="MdtK-like"/>
</dbReference>
<evidence type="ECO:0000256" key="8">
    <source>
        <dbReference type="ARBA" id="ARBA00023136"/>
    </source>
</evidence>
<dbReference type="GO" id="GO:0042910">
    <property type="term" value="F:xenobiotic transmembrane transporter activity"/>
    <property type="evidence" value="ECO:0007669"/>
    <property type="project" value="InterPro"/>
</dbReference>
<feature type="transmembrane region" description="Helical" evidence="10">
    <location>
        <begin position="485"/>
        <end position="506"/>
    </location>
</feature>
<keyword evidence="8 10" id="KW-0472">Membrane</keyword>
<dbReference type="AlphaFoldDB" id="A0A9D2SVA5"/>
<protein>
    <recommendedName>
        <fullName evidence="3">Multidrug export protein MepA</fullName>
    </recommendedName>
</protein>
<evidence type="ECO:0000256" key="2">
    <source>
        <dbReference type="ARBA" id="ARBA00008417"/>
    </source>
</evidence>
<feature type="transmembrane region" description="Helical" evidence="10">
    <location>
        <begin position="199"/>
        <end position="216"/>
    </location>
</feature>
<reference evidence="11" key="1">
    <citation type="journal article" date="2021" name="PeerJ">
        <title>Extensive microbial diversity within the chicken gut microbiome revealed by metagenomics and culture.</title>
        <authorList>
            <person name="Gilroy R."/>
            <person name="Ravi A."/>
            <person name="Getino M."/>
            <person name="Pursley I."/>
            <person name="Horton D.L."/>
            <person name="Alikhan N.F."/>
            <person name="Baker D."/>
            <person name="Gharbi K."/>
            <person name="Hall N."/>
            <person name="Watson M."/>
            <person name="Adriaenssens E.M."/>
            <person name="Foster-Nyarko E."/>
            <person name="Jarju S."/>
            <person name="Secka A."/>
            <person name="Antonio M."/>
            <person name="Oren A."/>
            <person name="Chaudhuri R.R."/>
            <person name="La Ragione R."/>
            <person name="Hildebrand F."/>
            <person name="Pallen M.J."/>
        </authorList>
    </citation>
    <scope>NUCLEOTIDE SEQUENCE</scope>
    <source>
        <strain evidence="11">ChiW19-954</strain>
    </source>
</reference>
<sequence length="526" mass="57642">MDIQQKSELYSQSLKNVTAKYWYKSDICVIIHERNFIKKEVNDLTNTPKNPNALRNQDADVKQNTADNPLGYKSIPSLLRSFAIPSIIAMLVSSLYNIVDQIFIGQGVGYLGNAATNVSYPLTTICLAIALLIGIGSASRFSLHLGAGEKDIAQRVVGNGICMMVVFGVIYALLVEIFMRPLLTAFGATPDVIPYAETYSRIVALGMPFLIVTNGMSNLARADGSPKYSMVCMLIGAIINTILDPVFIFIFHLGVAGAAWATIIGQFCSFIFAVLYIRKFKNIRLTRKDLGLSVSECIQTASLGMSNSLNQVAITFVQIVLNNSLTYYGAMSIYGKEIPLAACGIVMKTNAILLAFIIGISQGSQPIIGFNYGARQYDRVRKTYKLAITANLCISAAGFILFQFFPYQIISLFGTGDAAYFEFSVRFMRIFLFMVIFNGVQLISSNFFAAIGKPVKGLLLSMTRQVIFLIPLVLILPLFFGLDGILFAGPAADGIAFIVTICLIAGEIKKMKQMETEQHLLKQAAK</sequence>
<feature type="transmembrane region" description="Helical" evidence="10">
    <location>
        <begin position="118"/>
        <end position="135"/>
    </location>
</feature>
<dbReference type="InterPro" id="IPR002528">
    <property type="entry name" value="MATE_fam"/>
</dbReference>
<proteinExistence type="inferred from homology"/>
<dbReference type="NCBIfam" id="TIGR00797">
    <property type="entry name" value="matE"/>
    <property type="match status" value="1"/>
</dbReference>
<evidence type="ECO:0000256" key="9">
    <source>
        <dbReference type="ARBA" id="ARBA00023251"/>
    </source>
</evidence>
<dbReference type="InterPro" id="IPR051327">
    <property type="entry name" value="MATE_MepA_subfamily"/>
</dbReference>
<evidence type="ECO:0000256" key="10">
    <source>
        <dbReference type="SAM" id="Phobius"/>
    </source>
</evidence>
<feature type="transmembrane region" description="Helical" evidence="10">
    <location>
        <begin position="156"/>
        <end position="179"/>
    </location>
</feature>
<dbReference type="InterPro" id="IPR045070">
    <property type="entry name" value="MATE_MepA-like"/>
</dbReference>
<evidence type="ECO:0000256" key="6">
    <source>
        <dbReference type="ARBA" id="ARBA00022692"/>
    </source>
</evidence>
<evidence type="ECO:0000313" key="12">
    <source>
        <dbReference type="Proteomes" id="UP000823890"/>
    </source>
</evidence>
<feature type="transmembrane region" description="Helical" evidence="10">
    <location>
        <begin position="78"/>
        <end position="98"/>
    </location>
</feature>
<gene>
    <name evidence="11" type="ORF">H9758_12720</name>
</gene>
<dbReference type="GO" id="GO:0046677">
    <property type="term" value="P:response to antibiotic"/>
    <property type="evidence" value="ECO:0007669"/>
    <property type="project" value="UniProtKB-KW"/>
</dbReference>